<feature type="transmembrane region" description="Helical" evidence="6">
    <location>
        <begin position="616"/>
        <end position="639"/>
    </location>
</feature>
<feature type="compositionally biased region" description="Polar residues" evidence="5">
    <location>
        <begin position="222"/>
        <end position="239"/>
    </location>
</feature>
<organism evidence="7 8">
    <name type="scientific">Pseudocercospora eumusae</name>
    <dbReference type="NCBI Taxonomy" id="321146"/>
    <lineage>
        <taxon>Eukaryota</taxon>
        <taxon>Fungi</taxon>
        <taxon>Dikarya</taxon>
        <taxon>Ascomycota</taxon>
        <taxon>Pezizomycotina</taxon>
        <taxon>Dothideomycetes</taxon>
        <taxon>Dothideomycetidae</taxon>
        <taxon>Mycosphaerellales</taxon>
        <taxon>Mycosphaerellaceae</taxon>
        <taxon>Pseudocercospora</taxon>
    </lineage>
</organism>
<evidence type="ECO:0000256" key="6">
    <source>
        <dbReference type="SAM" id="Phobius"/>
    </source>
</evidence>
<gene>
    <name evidence="7" type="ORF">AC578_9604</name>
</gene>
<feature type="compositionally biased region" description="Low complexity" evidence="5">
    <location>
        <begin position="492"/>
        <end position="503"/>
    </location>
</feature>
<keyword evidence="3 6" id="KW-1133">Transmembrane helix</keyword>
<proteinExistence type="predicted"/>
<reference evidence="7 8" key="1">
    <citation type="submission" date="2015-07" db="EMBL/GenBank/DDBJ databases">
        <title>Comparative genomics of the Sigatoka disease complex on banana suggests a link between parallel evolutionary changes in Pseudocercospora fijiensis and Pseudocercospora eumusae and increased virulence on the banana host.</title>
        <authorList>
            <person name="Chang T.-C."/>
            <person name="Salvucci A."/>
            <person name="Crous P.W."/>
            <person name="Stergiopoulos I."/>
        </authorList>
    </citation>
    <scope>NUCLEOTIDE SEQUENCE [LARGE SCALE GENOMIC DNA]</scope>
    <source>
        <strain evidence="7 8">CBS 114824</strain>
    </source>
</reference>
<feature type="region of interest" description="Disordered" evidence="5">
    <location>
        <begin position="292"/>
        <end position="343"/>
    </location>
</feature>
<evidence type="ECO:0000313" key="7">
    <source>
        <dbReference type="EMBL" id="KXS97375.1"/>
    </source>
</evidence>
<dbReference type="Proteomes" id="UP000070133">
    <property type="component" value="Unassembled WGS sequence"/>
</dbReference>
<evidence type="ECO:0000256" key="2">
    <source>
        <dbReference type="ARBA" id="ARBA00022692"/>
    </source>
</evidence>
<dbReference type="InterPro" id="IPR036259">
    <property type="entry name" value="MFS_trans_sf"/>
</dbReference>
<feature type="transmembrane region" description="Helical" evidence="6">
    <location>
        <begin position="692"/>
        <end position="712"/>
    </location>
</feature>
<feature type="transmembrane region" description="Helical" evidence="6">
    <location>
        <begin position="839"/>
        <end position="861"/>
    </location>
</feature>
<feature type="transmembrane region" description="Helical" evidence="6">
    <location>
        <begin position="873"/>
        <end position="893"/>
    </location>
</feature>
<feature type="transmembrane region" description="Helical" evidence="6">
    <location>
        <begin position="757"/>
        <end position="776"/>
    </location>
</feature>
<dbReference type="AlphaFoldDB" id="A0A139H4H0"/>
<protein>
    <submittedName>
        <fullName evidence="7">Uncharacterized protein</fullName>
    </submittedName>
</protein>
<keyword evidence="4 6" id="KW-0472">Membrane</keyword>
<dbReference type="PANTHER" id="PTHR23502:SF76">
    <property type="entry name" value="POLYAMINE TRANSPORT PROTEIN"/>
    <property type="match status" value="1"/>
</dbReference>
<keyword evidence="8" id="KW-1185">Reference proteome</keyword>
<dbReference type="EMBL" id="LFZN01000145">
    <property type="protein sequence ID" value="KXS97375.1"/>
    <property type="molecule type" value="Genomic_DNA"/>
</dbReference>
<dbReference type="GO" id="GO:0022857">
    <property type="term" value="F:transmembrane transporter activity"/>
    <property type="evidence" value="ECO:0007669"/>
    <property type="project" value="TreeGrafter"/>
</dbReference>
<comment type="subcellular location">
    <subcellularLocation>
        <location evidence="1">Membrane</location>
        <topology evidence="1">Multi-pass membrane protein</topology>
    </subcellularLocation>
</comment>
<feature type="compositionally biased region" description="Basic residues" evidence="5">
    <location>
        <begin position="480"/>
        <end position="491"/>
    </location>
</feature>
<dbReference type="STRING" id="321146.A0A139H4H0"/>
<comment type="caution">
    <text evidence="7">The sequence shown here is derived from an EMBL/GenBank/DDBJ whole genome shotgun (WGS) entry which is preliminary data.</text>
</comment>
<feature type="compositionally biased region" description="Basic residues" evidence="5">
    <location>
        <begin position="504"/>
        <end position="513"/>
    </location>
</feature>
<dbReference type="OrthoDB" id="10250282at2759"/>
<feature type="compositionally biased region" description="Polar residues" evidence="5">
    <location>
        <begin position="1"/>
        <end position="25"/>
    </location>
</feature>
<accession>A0A139H4H0</accession>
<dbReference type="PANTHER" id="PTHR23502">
    <property type="entry name" value="MAJOR FACILITATOR SUPERFAMILY"/>
    <property type="match status" value="1"/>
</dbReference>
<feature type="compositionally biased region" description="Polar residues" evidence="5">
    <location>
        <begin position="166"/>
        <end position="188"/>
    </location>
</feature>
<evidence type="ECO:0000256" key="5">
    <source>
        <dbReference type="SAM" id="MobiDB-lite"/>
    </source>
</evidence>
<feature type="transmembrane region" description="Helical" evidence="6">
    <location>
        <begin position="1050"/>
        <end position="1069"/>
    </location>
</feature>
<feature type="transmembrane region" description="Helical" evidence="6">
    <location>
        <begin position="724"/>
        <end position="751"/>
    </location>
</feature>
<feature type="region of interest" description="Disordered" evidence="5">
    <location>
        <begin position="1"/>
        <end position="266"/>
    </location>
</feature>
<evidence type="ECO:0000313" key="8">
    <source>
        <dbReference type="Proteomes" id="UP000070133"/>
    </source>
</evidence>
<feature type="compositionally biased region" description="Low complexity" evidence="5">
    <location>
        <begin position="375"/>
        <end position="386"/>
    </location>
</feature>
<feature type="region of interest" description="Disordered" evidence="5">
    <location>
        <begin position="472"/>
        <end position="530"/>
    </location>
</feature>
<feature type="transmembrane region" description="Helical" evidence="6">
    <location>
        <begin position="951"/>
        <end position="970"/>
    </location>
</feature>
<feature type="transmembrane region" description="Helical" evidence="6">
    <location>
        <begin position="924"/>
        <end position="945"/>
    </location>
</feature>
<dbReference type="CDD" id="cd06174">
    <property type="entry name" value="MFS"/>
    <property type="match status" value="1"/>
</dbReference>
<evidence type="ECO:0000256" key="4">
    <source>
        <dbReference type="ARBA" id="ARBA00023136"/>
    </source>
</evidence>
<keyword evidence="2 6" id="KW-0812">Transmembrane</keyword>
<feature type="transmembrane region" description="Helical" evidence="6">
    <location>
        <begin position="651"/>
        <end position="672"/>
    </location>
</feature>
<sequence length="1138" mass="126319">MLPSSVDSFTRTATNGTDFNKNSGTVLRPKRRGMSGNATQAREVGGPKHGNAAETTHSAAKMRKTLPWLEARSANTMPGDRSLRDEPRVPQGVPGTDTVKVTNVERTLSCKSLSDDPSFRPIGSEPTMLNSKIVRPQPKSHSQASQRPPGVREIALGKRKQHMSDSDSPMFSYASSEYSTTTPDSGPVSTPHPKKDPASYERLVADVARSQARQGRDVQIARKSQQDGLGTLSSESANTAAKAEMRTRGTRTLKPNMNPYRDQTISTIDPNRRHKCKSCECALFEGGLSLSRKHAMPDTPQARQTRKPTLPALPPHLIPSTSSSSRSSEFRVRHRNSSPTPRMTEALANVLNETARAISRPQAAVATPADPLRLSSPSQQGPPSDDSMSHTPPQLYQPSGLESVVKDFAYTPQRLAKKRSQQSLDRELYGAAASFYHDHGQSVATQPGVRHSIAYGQKDLPVLPPTAYRRRQSLRDKHERVHRSHGLRLGKHSGVSGSSAGSRRPGRPLRRKKAAETGALRAFNPGPGVRSHKAYERVEHGHPFRHHGQYSELLKSPYCRDDDGLSQQDSDASKCISLRHPRKKHISVEDQDGFHLGKYHKRQPIARDWKLGRKRLVSWIACLNTIFVGLIAGIYAGEVPRIQYQVADESHWVIFGNMLPYVLVAFALILPLQLPQAMVVNSPRSPDMLYRVGLLLPRALTGLALGFANEVVTYDDVRRQGGGIGVWLGIWTFCFSSSLSIGFCLGALVISGLDPSWGFWITIILLVFFLLVNVISPETRRSHHRRSFHHFFDEQEKVRHRVARGEVKLHVFNEGPKWWFEEVWAGLVLVKRMVFQAGFFVMTLYLAWMQAQLTLVILLLGALLSRDYGWPSYWVGLAALAVPAGAGLAMPLAKASWLSRSRVAPARTDSMTVQKRVTWSSHMLRRLVFSLLLPFAGLGYCLAARGPPLHWSAAVIMAGFVGFLTDLGIAECVGLIMETFDTCDLQPGVNTRHRVQSMSASTRMRRTNYSSFPRVCAGWFASQSLGFFLAAGATVVAGRVTNKYGAQTTISIFAAILLAVTLLLLIILWRWKEIQVIPSYTMGTRRGSKDWDPSFGDPEWKPVIIGNPSSKFRRVNLLELGAMSRWTEIRKLNNLLRR</sequence>
<dbReference type="SUPFAM" id="SSF103473">
    <property type="entry name" value="MFS general substrate transporter"/>
    <property type="match status" value="1"/>
</dbReference>
<name>A0A139H4H0_9PEZI</name>
<evidence type="ECO:0000256" key="3">
    <source>
        <dbReference type="ARBA" id="ARBA00022989"/>
    </source>
</evidence>
<evidence type="ECO:0000256" key="1">
    <source>
        <dbReference type="ARBA" id="ARBA00004141"/>
    </source>
</evidence>
<dbReference type="GO" id="GO:0005886">
    <property type="term" value="C:plasma membrane"/>
    <property type="evidence" value="ECO:0007669"/>
    <property type="project" value="TreeGrafter"/>
</dbReference>
<feature type="transmembrane region" description="Helical" evidence="6">
    <location>
        <begin position="1015"/>
        <end position="1038"/>
    </location>
</feature>
<feature type="compositionally biased region" description="Polar residues" evidence="5">
    <location>
        <begin position="99"/>
        <end position="112"/>
    </location>
</feature>
<feature type="region of interest" description="Disordered" evidence="5">
    <location>
        <begin position="360"/>
        <end position="398"/>
    </location>
</feature>